<feature type="region of interest" description="Disordered" evidence="1">
    <location>
        <begin position="223"/>
        <end position="301"/>
    </location>
</feature>
<feature type="compositionally biased region" description="Polar residues" evidence="1">
    <location>
        <begin position="223"/>
        <end position="232"/>
    </location>
</feature>
<keyword evidence="3" id="KW-1185">Reference proteome</keyword>
<gene>
    <name evidence="2" type="ORF">FVE85_6057</name>
</gene>
<proteinExistence type="predicted"/>
<dbReference type="EMBL" id="VRMN01000001">
    <property type="protein sequence ID" value="KAA8498472.1"/>
    <property type="molecule type" value="Genomic_DNA"/>
</dbReference>
<feature type="region of interest" description="Disordered" evidence="1">
    <location>
        <begin position="184"/>
        <end position="209"/>
    </location>
</feature>
<comment type="caution">
    <text evidence="2">The sequence shown here is derived from an EMBL/GenBank/DDBJ whole genome shotgun (WGS) entry which is preliminary data.</text>
</comment>
<feature type="compositionally biased region" description="Basic residues" evidence="1">
    <location>
        <begin position="291"/>
        <end position="301"/>
    </location>
</feature>
<dbReference type="Proteomes" id="UP000324585">
    <property type="component" value="Unassembled WGS sequence"/>
</dbReference>
<dbReference type="AlphaFoldDB" id="A0A5J4Z5V5"/>
<protein>
    <submittedName>
        <fullName evidence="2">Uncharacterized protein</fullName>
    </submittedName>
</protein>
<evidence type="ECO:0000313" key="3">
    <source>
        <dbReference type="Proteomes" id="UP000324585"/>
    </source>
</evidence>
<accession>A0A5J4Z5V5</accession>
<evidence type="ECO:0000313" key="2">
    <source>
        <dbReference type="EMBL" id="KAA8498472.1"/>
    </source>
</evidence>
<evidence type="ECO:0000256" key="1">
    <source>
        <dbReference type="SAM" id="MobiDB-lite"/>
    </source>
</evidence>
<reference evidence="3" key="1">
    <citation type="journal article" date="2019" name="Nat. Commun.">
        <title>Expansion of phycobilisome linker gene families in mesophilic red algae.</title>
        <authorList>
            <person name="Lee J."/>
            <person name="Kim D."/>
            <person name="Bhattacharya D."/>
            <person name="Yoon H.S."/>
        </authorList>
    </citation>
    <scope>NUCLEOTIDE SEQUENCE [LARGE SCALE GENOMIC DNA]</scope>
    <source>
        <strain evidence="3">CCMP 1328</strain>
    </source>
</reference>
<name>A0A5J4Z5V5_PORPP</name>
<sequence length="301" mass="33880">MRRVADDPMEGDASYDIEFVVRHKWAAPQDGKVEAKAGRVGVQRVRGWKVKCDAPWCDLDDQDRVRIKQAGQYVVAIKCKLDKSGAHESTDPHAQPTTPVLPLTFRVEEEERVEFHAVRVDTTQKQGWMLHLAVGTALSLHSQLDEPLPRVRIDLSVALCLRKQKRKLTWDEELKLEKVANARAKKRKGLSGDQELKRRRIPKEAEKGHKALVAATETSSFSFGKDVQSNDGYHSDKDAPACASAAAEGDDGDDDDEDDEDDDEDDDDESWEGGFSSDSETKERDPQSTRNMRRLARAIRM</sequence>
<feature type="compositionally biased region" description="Acidic residues" evidence="1">
    <location>
        <begin position="248"/>
        <end position="271"/>
    </location>
</feature>
<organism evidence="2 3">
    <name type="scientific">Porphyridium purpureum</name>
    <name type="common">Red alga</name>
    <name type="synonym">Porphyridium cruentum</name>
    <dbReference type="NCBI Taxonomy" id="35688"/>
    <lineage>
        <taxon>Eukaryota</taxon>
        <taxon>Rhodophyta</taxon>
        <taxon>Bangiophyceae</taxon>
        <taxon>Porphyridiales</taxon>
        <taxon>Porphyridiaceae</taxon>
        <taxon>Porphyridium</taxon>
    </lineage>
</organism>